<keyword evidence="5" id="KW-0378">Hydrolase</keyword>
<dbReference type="InterPro" id="IPR001789">
    <property type="entry name" value="Sig_transdc_resp-reg_receiver"/>
</dbReference>
<reference evidence="5 6" key="1">
    <citation type="submission" date="2021-06" db="EMBL/GenBank/DDBJ databases">
        <authorList>
            <person name="Criscuolo A."/>
        </authorList>
    </citation>
    <scope>NUCLEOTIDE SEQUENCE [LARGE SCALE GENOMIC DNA]</scope>
    <source>
        <strain evidence="6">CIP 111802</strain>
    </source>
</reference>
<comment type="caution">
    <text evidence="5">The sequence shown here is derived from an EMBL/GenBank/DDBJ whole genome shotgun (WGS) entry which is preliminary data.</text>
</comment>
<dbReference type="InterPro" id="IPR051552">
    <property type="entry name" value="HptR"/>
</dbReference>
<keyword evidence="2" id="KW-0238">DNA-binding</keyword>
<evidence type="ECO:0000259" key="4">
    <source>
        <dbReference type="PROSITE" id="PS50110"/>
    </source>
</evidence>
<dbReference type="PROSITE" id="PS50110">
    <property type="entry name" value="RESPONSE_REGULATORY"/>
    <property type="match status" value="1"/>
</dbReference>
<keyword evidence="3" id="KW-0597">Phosphoprotein</keyword>
<evidence type="ECO:0000256" key="3">
    <source>
        <dbReference type="PROSITE-ProRule" id="PRU00169"/>
    </source>
</evidence>
<keyword evidence="1" id="KW-0963">Cytoplasm</keyword>
<dbReference type="Pfam" id="PF00072">
    <property type="entry name" value="Response_reg"/>
    <property type="match status" value="1"/>
</dbReference>
<feature type="modified residue" description="4-aspartylphosphate" evidence="3">
    <location>
        <position position="35"/>
    </location>
</feature>
<organism evidence="5 6">
    <name type="scientific">Paenibacillus allorhizosphaerae</name>
    <dbReference type="NCBI Taxonomy" id="2849866"/>
    <lineage>
        <taxon>Bacteria</taxon>
        <taxon>Bacillati</taxon>
        <taxon>Bacillota</taxon>
        <taxon>Bacilli</taxon>
        <taxon>Bacillales</taxon>
        <taxon>Paenibacillaceae</taxon>
        <taxon>Paenibacillus</taxon>
    </lineage>
</organism>
<proteinExistence type="predicted"/>
<keyword evidence="6" id="KW-1185">Reference proteome</keyword>
<evidence type="ECO:0000256" key="1">
    <source>
        <dbReference type="ARBA" id="ARBA00022490"/>
    </source>
</evidence>
<dbReference type="GO" id="GO:0050568">
    <property type="term" value="F:protein-glutamine glutaminase activity"/>
    <property type="evidence" value="ECO:0007669"/>
    <property type="project" value="UniProtKB-EC"/>
</dbReference>
<dbReference type="CDD" id="cd17536">
    <property type="entry name" value="REC_YesN-like"/>
    <property type="match status" value="1"/>
</dbReference>
<accession>A0ABN7TUW7</accession>
<protein>
    <submittedName>
        <fullName evidence="5">Protein-glutamate methylesterase/protein-glutamine glutaminase</fullName>
        <ecNumber evidence="5">3.5.1.44</ecNumber>
    </submittedName>
</protein>
<dbReference type="SMART" id="SM00448">
    <property type="entry name" value="REC"/>
    <property type="match status" value="1"/>
</dbReference>
<dbReference type="EC" id="3.5.1.44" evidence="5"/>
<name>A0ABN7TUW7_9BACL</name>
<sequence length="262" mass="30303">MNWEKYGIEFSGEADDGDTALEAIEQFMPDIVLTDVRMPNMDGITLSQEIRSRYPHIKIVFVSGHDDAEYMKSAMKVSAVDYIFKPVNLQELCSVIERVVADLHAESTERRMMQDMQVKLKESMPLLREKFLMSLISDKVSQPERIRERMDFLGLQLLRAASFWVIVISVDNLADIRETRSEQDWQLLCYAVQHVCQELADHYLNGFIFEYRGEFVGILYVDTGKVSVEENSHNRSAIDNSEERLFLLASDIWLSIPKITHL</sequence>
<evidence type="ECO:0000313" key="5">
    <source>
        <dbReference type="EMBL" id="CAG7652634.1"/>
    </source>
</evidence>
<dbReference type="EMBL" id="CAJVCE010000018">
    <property type="protein sequence ID" value="CAG7652634.1"/>
    <property type="molecule type" value="Genomic_DNA"/>
</dbReference>
<evidence type="ECO:0000256" key="2">
    <source>
        <dbReference type="ARBA" id="ARBA00023125"/>
    </source>
</evidence>
<dbReference type="PANTHER" id="PTHR42713">
    <property type="entry name" value="HISTIDINE KINASE-RELATED"/>
    <property type="match status" value="1"/>
</dbReference>
<dbReference type="PANTHER" id="PTHR42713:SF3">
    <property type="entry name" value="TRANSCRIPTIONAL REGULATORY PROTEIN HPTR"/>
    <property type="match status" value="1"/>
</dbReference>
<gene>
    <name evidence="5" type="primary">cheB_8</name>
    <name evidence="5" type="ORF">PAECIP111802_05284</name>
</gene>
<evidence type="ECO:0000313" key="6">
    <source>
        <dbReference type="Proteomes" id="UP000730618"/>
    </source>
</evidence>
<dbReference type="Proteomes" id="UP000730618">
    <property type="component" value="Unassembled WGS sequence"/>
</dbReference>
<feature type="domain" description="Response regulatory" evidence="4">
    <location>
        <begin position="1"/>
        <end position="100"/>
    </location>
</feature>